<accession>A0ABR5MF73</accession>
<dbReference type="RefSeq" id="WP_131724672.1">
    <property type="nucleotide sequence ID" value="NZ_LGTK01000205.1"/>
</dbReference>
<sequence>MKLDDNTQLENTDANGNLNMATKLNRAPDMEDNQAKMNGKGQSNEEILTNMKLNDAMQLKNTDAEGNLN</sequence>
<keyword evidence="3" id="KW-1185">Reference proteome</keyword>
<comment type="caution">
    <text evidence="2">The sequence shown here is derived from an EMBL/GenBank/DDBJ whole genome shotgun (WGS) entry which is preliminary data.</text>
</comment>
<feature type="compositionally biased region" description="Polar residues" evidence="1">
    <location>
        <begin position="1"/>
        <end position="22"/>
    </location>
</feature>
<name>A0ABR5MF73_9BACI</name>
<proteinExistence type="predicted"/>
<feature type="region of interest" description="Disordered" evidence="1">
    <location>
        <begin position="1"/>
        <end position="43"/>
    </location>
</feature>
<evidence type="ECO:0000256" key="1">
    <source>
        <dbReference type="SAM" id="MobiDB-lite"/>
    </source>
</evidence>
<dbReference type="Proteomes" id="UP000037854">
    <property type="component" value="Unassembled WGS sequence"/>
</dbReference>
<reference evidence="2 3" key="1">
    <citation type="submission" date="2015-07" db="EMBL/GenBank/DDBJ databases">
        <title>High-quality draft genome sequence of Oceanobacillus caeni HM6, a bacillus isolated from a human feces.</title>
        <authorList>
            <person name="Kumar J."/>
            <person name="Verma M.K."/>
            <person name="Pandey R."/>
            <person name="Bhambi M."/>
            <person name="Chauhan N."/>
        </authorList>
    </citation>
    <scope>NUCLEOTIDE SEQUENCE [LARGE SCALE GENOMIC DNA]</scope>
    <source>
        <strain evidence="2 3">HM6</strain>
    </source>
</reference>
<evidence type="ECO:0000313" key="2">
    <source>
        <dbReference type="EMBL" id="KPH65994.1"/>
    </source>
</evidence>
<gene>
    <name evidence="2" type="ORF">AFL42_18055</name>
</gene>
<feature type="non-terminal residue" evidence="2">
    <location>
        <position position="69"/>
    </location>
</feature>
<protein>
    <submittedName>
        <fullName evidence="2">Uncharacterized protein</fullName>
    </submittedName>
</protein>
<evidence type="ECO:0000313" key="3">
    <source>
        <dbReference type="Proteomes" id="UP000037854"/>
    </source>
</evidence>
<dbReference type="EMBL" id="LGTK01000205">
    <property type="protein sequence ID" value="KPH65994.1"/>
    <property type="molecule type" value="Genomic_DNA"/>
</dbReference>
<organism evidence="2 3">
    <name type="scientific">Oceanobacillus caeni</name>
    <dbReference type="NCBI Taxonomy" id="405946"/>
    <lineage>
        <taxon>Bacteria</taxon>
        <taxon>Bacillati</taxon>
        <taxon>Bacillota</taxon>
        <taxon>Bacilli</taxon>
        <taxon>Bacillales</taxon>
        <taxon>Bacillaceae</taxon>
        <taxon>Oceanobacillus</taxon>
    </lineage>
</organism>